<keyword evidence="4" id="KW-0539">Nucleus</keyword>
<dbReference type="CDD" id="cd18793">
    <property type="entry name" value="SF2_C_SNF"/>
    <property type="match status" value="1"/>
</dbReference>
<evidence type="ECO:0000256" key="1">
    <source>
        <dbReference type="ARBA" id="ARBA00004123"/>
    </source>
</evidence>
<dbReference type="SMART" id="SM00490">
    <property type="entry name" value="HELICc"/>
    <property type="match status" value="1"/>
</dbReference>
<dbReference type="InterPro" id="IPR001650">
    <property type="entry name" value="Helicase_C-like"/>
</dbReference>
<dbReference type="Pfam" id="PF00271">
    <property type="entry name" value="Helicase_C"/>
    <property type="match status" value="1"/>
</dbReference>
<dbReference type="InterPro" id="IPR027417">
    <property type="entry name" value="P-loop_NTPase"/>
</dbReference>
<dbReference type="Ensembl" id="ENSCPVT00000028283.1">
    <property type="protein sequence ID" value="ENSCPVP00000024731.1"/>
    <property type="gene ID" value="ENSCPVG00000017285.1"/>
</dbReference>
<accession>A0A8U8BPH0</accession>
<evidence type="ECO:0000256" key="2">
    <source>
        <dbReference type="ARBA" id="ARBA00022737"/>
    </source>
</evidence>
<dbReference type="GO" id="GO:0005634">
    <property type="term" value="C:nucleus"/>
    <property type="evidence" value="ECO:0007669"/>
    <property type="project" value="UniProtKB-SubCell"/>
</dbReference>
<dbReference type="CDD" id="cd18668">
    <property type="entry name" value="CD1_tandem_CHD5-9_like"/>
    <property type="match status" value="1"/>
</dbReference>
<protein>
    <recommendedName>
        <fullName evidence="8">DNA helicase</fullName>
    </recommendedName>
</protein>
<dbReference type="AlphaFoldDB" id="A0A8U8BPH0"/>
<dbReference type="Pfam" id="PF00176">
    <property type="entry name" value="SNF2-rel_dom"/>
    <property type="match status" value="1"/>
</dbReference>
<sequence>MRVVKKELPSGQLAEAEEFFVKYKNYSYLHCEWATIAQLEKDKRIHQKLKRFKTKMNQMRHFFHEDEEPFNPDYVEVDRILDESHSVDKDNGEPVVYYLVKWCSLPYEDSTWELQEDVDEAKVAEFKRIQARHPELKRQPRPQAGAWKKLEASHEYKNHNQLREYQLEGVNWLLFNWYNRQNCILADEMGLGKTIQSIAFLQEVHGAGVRGPYLVIAPLSTIANWEREFGTWTHLNTIVYHGSLMIQQYEMYCKDSKGRLIPGAYKFDALITTFEMILSDCPELREVQWRCVVIDEAHRLKNRHCKLLDSLKHMDLVSGALLKPMAVSLTCLTCLTCAVPVQVQKLQALLKPMAISVTCLTCLTCLTCPSPVQVQKLQALLKPMMLRRLKEDVEKNLAPKQETIIEVELTNAQKRLYRAILERNFAYLARGAGHGNVPNLLNTMMELRKCCNHPYLINGAEEQIVAELRASLPTLPAPELALQALVRSAGKLVLLDKLLPRLRAGGHKVLVFSQMVRCLDILEDYLIQKRYPYERIDGRVRGNLRQAAIDRFSRPDSDRFVFLLCTRAGGLGINLTAADTCIIFDSDWNPQNDLQVRNIG</sequence>
<dbReference type="Gene3D" id="2.40.50.40">
    <property type="match status" value="2"/>
</dbReference>
<dbReference type="GO" id="GO:0016787">
    <property type="term" value="F:hydrolase activity"/>
    <property type="evidence" value="ECO:0007669"/>
    <property type="project" value="UniProtKB-KW"/>
</dbReference>
<keyword evidence="7" id="KW-1185">Reference proteome</keyword>
<dbReference type="InterPro" id="IPR014001">
    <property type="entry name" value="Helicase_ATP-bd"/>
</dbReference>
<dbReference type="InterPro" id="IPR000953">
    <property type="entry name" value="Chromo/chromo_shadow_dom"/>
</dbReference>
<dbReference type="GO" id="GO:0005524">
    <property type="term" value="F:ATP binding"/>
    <property type="evidence" value="ECO:0007669"/>
    <property type="project" value="InterPro"/>
</dbReference>
<proteinExistence type="predicted"/>
<reference evidence="6" key="2">
    <citation type="submission" date="2025-09" db="UniProtKB">
        <authorList>
            <consortium name="Ensembl"/>
        </authorList>
    </citation>
    <scope>IDENTIFICATION</scope>
</reference>
<dbReference type="Pfam" id="PF00385">
    <property type="entry name" value="Chromo"/>
    <property type="match status" value="2"/>
</dbReference>
<dbReference type="Gene3D" id="3.40.50.10810">
    <property type="entry name" value="Tandem AAA-ATPase domain"/>
    <property type="match status" value="1"/>
</dbReference>
<dbReference type="SMART" id="SM00487">
    <property type="entry name" value="DEXDc"/>
    <property type="match status" value="1"/>
</dbReference>
<evidence type="ECO:0000256" key="4">
    <source>
        <dbReference type="ARBA" id="ARBA00023242"/>
    </source>
</evidence>
<dbReference type="Proteomes" id="UP000694382">
    <property type="component" value="Unassembled WGS sequence"/>
</dbReference>
<organism evidence="6 7">
    <name type="scientific">Geospiza parvula</name>
    <name type="common">Small tree-finch</name>
    <name type="synonym">Camarhynchus parvulus</name>
    <dbReference type="NCBI Taxonomy" id="87175"/>
    <lineage>
        <taxon>Eukaryota</taxon>
        <taxon>Metazoa</taxon>
        <taxon>Chordata</taxon>
        <taxon>Craniata</taxon>
        <taxon>Vertebrata</taxon>
        <taxon>Euteleostomi</taxon>
        <taxon>Archelosauria</taxon>
        <taxon>Archosauria</taxon>
        <taxon>Dinosauria</taxon>
        <taxon>Saurischia</taxon>
        <taxon>Theropoda</taxon>
        <taxon>Coelurosauria</taxon>
        <taxon>Aves</taxon>
        <taxon>Neognathae</taxon>
        <taxon>Neoaves</taxon>
        <taxon>Telluraves</taxon>
        <taxon>Australaves</taxon>
        <taxon>Passeriformes</taxon>
        <taxon>Thraupidae</taxon>
        <taxon>Camarhynchus</taxon>
    </lineage>
</organism>
<dbReference type="SUPFAM" id="SSF52540">
    <property type="entry name" value="P-loop containing nucleoside triphosphate hydrolases"/>
    <property type="match status" value="2"/>
</dbReference>
<dbReference type="SUPFAM" id="SSF54160">
    <property type="entry name" value="Chromo domain-like"/>
    <property type="match status" value="2"/>
</dbReference>
<evidence type="ECO:0000256" key="3">
    <source>
        <dbReference type="ARBA" id="ARBA00022801"/>
    </source>
</evidence>
<dbReference type="PROSITE" id="PS51194">
    <property type="entry name" value="HELICASE_CTER"/>
    <property type="match status" value="1"/>
</dbReference>
<comment type="subcellular location">
    <subcellularLocation>
        <location evidence="1">Nucleus</location>
    </subcellularLocation>
</comment>
<reference evidence="6" key="1">
    <citation type="submission" date="2025-08" db="UniProtKB">
        <authorList>
            <consortium name="Ensembl"/>
        </authorList>
    </citation>
    <scope>IDENTIFICATION</scope>
</reference>
<dbReference type="InterPro" id="IPR023780">
    <property type="entry name" value="Chromo_domain"/>
</dbReference>
<dbReference type="InterPro" id="IPR049730">
    <property type="entry name" value="SNF2/RAD54-like_C"/>
</dbReference>
<dbReference type="CDD" id="cd18663">
    <property type="entry name" value="CD2_tandem_CHD5-9_like"/>
    <property type="match status" value="1"/>
</dbReference>
<evidence type="ECO:0000313" key="6">
    <source>
        <dbReference type="Ensembl" id="ENSCPVP00000024731.1"/>
    </source>
</evidence>
<keyword evidence="3" id="KW-0378">Hydrolase</keyword>
<dbReference type="PROSITE" id="PS51192">
    <property type="entry name" value="HELICASE_ATP_BIND_1"/>
    <property type="match status" value="1"/>
</dbReference>
<dbReference type="Gene3D" id="3.40.50.300">
    <property type="entry name" value="P-loop containing nucleotide triphosphate hydrolases"/>
    <property type="match status" value="1"/>
</dbReference>
<dbReference type="InterPro" id="IPR000330">
    <property type="entry name" value="SNF2_N"/>
</dbReference>
<keyword evidence="2" id="KW-0677">Repeat</keyword>
<evidence type="ECO:0008006" key="8">
    <source>
        <dbReference type="Google" id="ProtNLM"/>
    </source>
</evidence>
<dbReference type="InterPro" id="IPR051493">
    <property type="entry name" value="CHD"/>
</dbReference>
<dbReference type="InterPro" id="IPR038718">
    <property type="entry name" value="SNF2-like_sf"/>
</dbReference>
<dbReference type="PANTHER" id="PTHR46850">
    <property type="entry name" value="CHROMODOMAIN-HELICASE-DNA-BINDING PROTEIN 9"/>
    <property type="match status" value="1"/>
</dbReference>
<dbReference type="InterPro" id="IPR016197">
    <property type="entry name" value="Chromo-like_dom_sf"/>
</dbReference>
<dbReference type="FunFam" id="2.40.50.40:FF:000001">
    <property type="entry name" value="chromodomain-helicase-DNA-binding protein 8 isoform X4"/>
    <property type="match status" value="1"/>
</dbReference>
<evidence type="ECO:0000313" key="7">
    <source>
        <dbReference type="Proteomes" id="UP000694382"/>
    </source>
</evidence>
<dbReference type="PANTHER" id="PTHR46850:SF1">
    <property type="entry name" value="CHROMODOMAIN-HELICASE-DNA-BINDING PROTEIN 9"/>
    <property type="match status" value="1"/>
</dbReference>
<dbReference type="SMART" id="SM00298">
    <property type="entry name" value="CHROMO"/>
    <property type="match status" value="2"/>
</dbReference>
<name>A0A8U8BPH0_GEOPR</name>
<comment type="catalytic activity">
    <reaction evidence="5">
        <text>ATP + H2O = ADP + phosphate + H(+)</text>
        <dbReference type="Rhea" id="RHEA:13065"/>
        <dbReference type="ChEBI" id="CHEBI:15377"/>
        <dbReference type="ChEBI" id="CHEBI:15378"/>
        <dbReference type="ChEBI" id="CHEBI:30616"/>
        <dbReference type="ChEBI" id="CHEBI:43474"/>
        <dbReference type="ChEBI" id="CHEBI:456216"/>
    </reaction>
</comment>
<dbReference type="PROSITE" id="PS50013">
    <property type="entry name" value="CHROMO_2"/>
    <property type="match status" value="1"/>
</dbReference>
<evidence type="ECO:0000256" key="5">
    <source>
        <dbReference type="ARBA" id="ARBA00049360"/>
    </source>
</evidence>